<dbReference type="EMBL" id="CAJNJA010018688">
    <property type="protein sequence ID" value="CAE7428940.1"/>
    <property type="molecule type" value="Genomic_DNA"/>
</dbReference>
<dbReference type="SUPFAM" id="SSF81383">
    <property type="entry name" value="F-box domain"/>
    <property type="match status" value="1"/>
</dbReference>
<feature type="region of interest" description="Disordered" evidence="2">
    <location>
        <begin position="613"/>
        <end position="645"/>
    </location>
</feature>
<dbReference type="Proteomes" id="UP000601435">
    <property type="component" value="Unassembled WGS sequence"/>
</dbReference>
<evidence type="ECO:0000313" key="5">
    <source>
        <dbReference type="Proteomes" id="UP000601435"/>
    </source>
</evidence>
<name>A0A812RBI5_9DINO</name>
<sequence length="961" mass="106087">MQGRQERVETLLSAEQSALLSQEQALEQIAAQQASLAQQQQELKEREAEVEREISKKVTGLGTSLAQVSETSSSSSGLQVGLQTVKHIVQKSVLYRIKSPPSMGCGASAGPPVPQSPSARYKEEKEEDVFSGKGPKAGLSAAAKAKRSLGFSFCFSFHRSSDGSAGRARDVVPHREHRTSKKAGPNKPESPALSYALSRAVIAFDLDSFAGVTPFPNELWSRVASHLSFIELCNCEMTAKCVWSSLAKEMCQWQLLCALHFPAMAQSVLQNPVKCSFLLSPSLRRPEEETQLASIDWKMLFARRWQKQLRWEGRGARASQDRISRCAACGETLRDERAADECAVHSGDFLPLNTATWNRAELQQLQMYAHAAWRSIGGTAAIRRSARMYRGGGHWAKGLSFKGWGSQGHWAEGLGTRPGSLNLRACIVGHVEKAAVLLVAGPKCQARQRRSVPLQAVEPDAVSSQYLTVLRRLRPACLVTSRQTFISLKSQKKKAAEAKDIEWHNKNCQDVQFEKVKTVREAYPFDERKRKTVHKRENVRSGGIDDVLKADNWGSVEISDIGPLRLLCDMCGVLLVDIYTNPENPFYVCRNCQRHDRKLELCVRCFTTKAHHQEVEPSPKAKAKGLGRSSTHGGGGKSAPLGRAGTLSMGSDYSSEAAASSSLDDALKSLPSGSWEGQLSEEGGRRHVEYQLRFMKTGVVVGKGPNGCQVEGKFFWNSKTYKPSSSAETHDWGTLSFCADVDPASKQLDGNFKVSDGGHGTALLKYVPESHGVPLKAIAAAVRTWKEQLISAAVYMAIICAAGWLYGQFCTYEYASLRQEPKISRDSFSFGLCDGCRCDPDHRICLWACCFLPIRWADTASSPKVNFMRYWPGILTMTLLFSLINLSYGVTALLALLLMVLNRQRIRSAYNLPHRTCSTCSMDFLTWFFCPPCAAMQEAMQVEFIDSAMDATVPNMMQMGP</sequence>
<dbReference type="InterPro" id="IPR006461">
    <property type="entry name" value="PLAC_motif_containing"/>
</dbReference>
<keyword evidence="5" id="KW-1185">Reference proteome</keyword>
<protein>
    <recommendedName>
        <fullName evidence="6">F-box domain-containing protein</fullName>
    </recommendedName>
</protein>
<evidence type="ECO:0000256" key="3">
    <source>
        <dbReference type="SAM" id="Phobius"/>
    </source>
</evidence>
<keyword evidence="1" id="KW-0175">Coiled coil</keyword>
<gene>
    <name evidence="4" type="ORF">SNEC2469_LOCUS11772</name>
</gene>
<evidence type="ECO:0008006" key="6">
    <source>
        <dbReference type="Google" id="ProtNLM"/>
    </source>
</evidence>
<evidence type="ECO:0000256" key="2">
    <source>
        <dbReference type="SAM" id="MobiDB-lite"/>
    </source>
</evidence>
<organism evidence="4 5">
    <name type="scientific">Symbiodinium necroappetens</name>
    <dbReference type="NCBI Taxonomy" id="1628268"/>
    <lineage>
        <taxon>Eukaryota</taxon>
        <taxon>Sar</taxon>
        <taxon>Alveolata</taxon>
        <taxon>Dinophyceae</taxon>
        <taxon>Suessiales</taxon>
        <taxon>Symbiodiniaceae</taxon>
        <taxon>Symbiodinium</taxon>
    </lineage>
</organism>
<keyword evidence="3" id="KW-0472">Membrane</keyword>
<feature type="transmembrane region" description="Helical" evidence="3">
    <location>
        <begin position="870"/>
        <end position="901"/>
    </location>
</feature>
<feature type="non-terminal residue" evidence="4">
    <location>
        <position position="961"/>
    </location>
</feature>
<keyword evidence="3" id="KW-1133">Transmembrane helix</keyword>
<dbReference type="Pfam" id="PF04749">
    <property type="entry name" value="PLAC8"/>
    <property type="match status" value="1"/>
</dbReference>
<keyword evidence="3" id="KW-0812">Transmembrane</keyword>
<reference evidence="4" key="1">
    <citation type="submission" date="2021-02" db="EMBL/GenBank/DDBJ databases">
        <authorList>
            <person name="Dougan E. K."/>
            <person name="Rhodes N."/>
            <person name="Thang M."/>
            <person name="Chan C."/>
        </authorList>
    </citation>
    <scope>NUCLEOTIDE SEQUENCE</scope>
</reference>
<dbReference type="InterPro" id="IPR036047">
    <property type="entry name" value="F-box-like_dom_sf"/>
</dbReference>
<feature type="coiled-coil region" evidence="1">
    <location>
        <begin position="22"/>
        <end position="56"/>
    </location>
</feature>
<dbReference type="AlphaFoldDB" id="A0A812RBI5"/>
<feature type="region of interest" description="Disordered" evidence="2">
    <location>
        <begin position="160"/>
        <end position="191"/>
    </location>
</feature>
<accession>A0A812RBI5</accession>
<evidence type="ECO:0000256" key="1">
    <source>
        <dbReference type="SAM" id="Coils"/>
    </source>
</evidence>
<dbReference type="OrthoDB" id="427508at2759"/>
<proteinExistence type="predicted"/>
<comment type="caution">
    <text evidence="4">The sequence shown here is derived from an EMBL/GenBank/DDBJ whole genome shotgun (WGS) entry which is preliminary data.</text>
</comment>
<evidence type="ECO:0000313" key="4">
    <source>
        <dbReference type="EMBL" id="CAE7428940.1"/>
    </source>
</evidence>